<dbReference type="Pfam" id="PF00251">
    <property type="entry name" value="Glyco_hydro_32N"/>
    <property type="match status" value="1"/>
</dbReference>
<evidence type="ECO:0000256" key="4">
    <source>
        <dbReference type="ARBA" id="ARBA00023295"/>
    </source>
</evidence>
<sequence>MSWENAPGGKRYMIGWMNNWDYAGSVPTSPWRGAQSVPREMALRTIDGRIRLTSKPVGSLESLRRQRPATASDVTVKNTSKPLIGPAAGNKALDIEATFSLKDADRFGLKVRTGAGGEETVIGYDTTTQELYVDRTRSGAVDFNSTFPGVQTAPLKAKNGKVKLRILVDWSSVEVFSGNGEAVITDQIFPDPSSTGVEVFAVGGTATLDQLRAWQLRSVWR</sequence>
<dbReference type="Gene3D" id="2.60.120.560">
    <property type="entry name" value="Exo-inulinase, domain 1"/>
    <property type="match status" value="1"/>
</dbReference>
<dbReference type="InterPro" id="IPR013148">
    <property type="entry name" value="Glyco_hydro_32_N"/>
</dbReference>
<dbReference type="GO" id="GO:0005737">
    <property type="term" value="C:cytoplasm"/>
    <property type="evidence" value="ECO:0007669"/>
    <property type="project" value="TreeGrafter"/>
</dbReference>
<dbReference type="AlphaFoldDB" id="A0A918ZFG5"/>
<dbReference type="PANTHER" id="PTHR42800">
    <property type="entry name" value="EXOINULINASE INUD (AFU_ORTHOLOGUE AFUA_5G00480)"/>
    <property type="match status" value="1"/>
</dbReference>
<proteinExistence type="inferred from homology"/>
<accession>A0A918ZFG5</accession>
<dbReference type="Gene3D" id="2.115.10.20">
    <property type="entry name" value="Glycosyl hydrolase domain, family 43"/>
    <property type="match status" value="1"/>
</dbReference>
<keyword evidence="3 5" id="KW-0378">Hydrolase</keyword>
<dbReference type="PANTHER" id="PTHR42800:SF1">
    <property type="entry name" value="EXOINULINASE INUD (AFU_ORTHOLOGUE AFUA_5G00480)"/>
    <property type="match status" value="1"/>
</dbReference>
<feature type="domain" description="Glycosyl hydrolase family 32 N-terminal" evidence="6">
    <location>
        <begin position="4"/>
        <end position="52"/>
    </location>
</feature>
<comment type="caution">
    <text evidence="8">The sequence shown here is derived from an EMBL/GenBank/DDBJ whole genome shotgun (WGS) entry which is preliminary data.</text>
</comment>
<keyword evidence="9" id="KW-1185">Reference proteome</keyword>
<evidence type="ECO:0000259" key="7">
    <source>
        <dbReference type="Pfam" id="PF08244"/>
    </source>
</evidence>
<dbReference type="EMBL" id="BNAT01000034">
    <property type="protein sequence ID" value="GHE50357.1"/>
    <property type="molecule type" value="Genomic_DNA"/>
</dbReference>
<evidence type="ECO:0000313" key="8">
    <source>
        <dbReference type="EMBL" id="GHE50357.1"/>
    </source>
</evidence>
<evidence type="ECO:0000256" key="3">
    <source>
        <dbReference type="ARBA" id="ARBA00022801"/>
    </source>
</evidence>
<organism evidence="8 9">
    <name type="scientific">Streptomyces capitiformicae</name>
    <dbReference type="NCBI Taxonomy" id="2014920"/>
    <lineage>
        <taxon>Bacteria</taxon>
        <taxon>Bacillati</taxon>
        <taxon>Actinomycetota</taxon>
        <taxon>Actinomycetes</taxon>
        <taxon>Kitasatosporales</taxon>
        <taxon>Streptomycetaceae</taxon>
        <taxon>Streptomyces</taxon>
    </lineage>
</organism>
<dbReference type="GO" id="GO:0005987">
    <property type="term" value="P:sucrose catabolic process"/>
    <property type="evidence" value="ECO:0007669"/>
    <property type="project" value="TreeGrafter"/>
</dbReference>
<dbReference type="InterPro" id="IPR023296">
    <property type="entry name" value="Glyco_hydro_beta-prop_sf"/>
</dbReference>
<dbReference type="Pfam" id="PF08244">
    <property type="entry name" value="Glyco_hydro_32C"/>
    <property type="match status" value="1"/>
</dbReference>
<keyword evidence="4 5" id="KW-0326">Glycosidase</keyword>
<comment type="similarity">
    <text evidence="1 5">Belongs to the glycosyl hydrolase 32 family.</text>
</comment>
<dbReference type="SUPFAM" id="SSF49899">
    <property type="entry name" value="Concanavalin A-like lectins/glucanases"/>
    <property type="match status" value="1"/>
</dbReference>
<name>A0A918ZFG5_9ACTN</name>
<feature type="domain" description="Glycosyl hydrolase family 32 C-terminal" evidence="7">
    <location>
        <begin position="60"/>
        <end position="215"/>
    </location>
</feature>
<dbReference type="SUPFAM" id="SSF75005">
    <property type="entry name" value="Arabinanase/levansucrase/invertase"/>
    <property type="match status" value="1"/>
</dbReference>
<dbReference type="Proteomes" id="UP000603227">
    <property type="component" value="Unassembled WGS sequence"/>
</dbReference>
<reference evidence="8" key="1">
    <citation type="journal article" date="2014" name="Int. J. Syst. Evol. Microbiol.">
        <title>Complete genome sequence of Corynebacterium casei LMG S-19264T (=DSM 44701T), isolated from a smear-ripened cheese.</title>
        <authorList>
            <consortium name="US DOE Joint Genome Institute (JGI-PGF)"/>
            <person name="Walter F."/>
            <person name="Albersmeier A."/>
            <person name="Kalinowski J."/>
            <person name="Ruckert C."/>
        </authorList>
    </citation>
    <scope>NUCLEOTIDE SEQUENCE</scope>
    <source>
        <strain evidence="8">CGMCC 4.7403</strain>
    </source>
</reference>
<evidence type="ECO:0000313" key="9">
    <source>
        <dbReference type="Proteomes" id="UP000603227"/>
    </source>
</evidence>
<protein>
    <recommendedName>
        <fullName evidence="10">Levanase</fullName>
    </recommendedName>
</protein>
<dbReference type="FunFam" id="2.60.120.560:FF:000003">
    <property type="entry name" value="Extracellular exo-inulinase inuE"/>
    <property type="match status" value="1"/>
</dbReference>
<evidence type="ECO:0000256" key="1">
    <source>
        <dbReference type="ARBA" id="ARBA00009902"/>
    </source>
</evidence>
<evidence type="ECO:0008006" key="10">
    <source>
        <dbReference type="Google" id="ProtNLM"/>
    </source>
</evidence>
<evidence type="ECO:0000259" key="6">
    <source>
        <dbReference type="Pfam" id="PF00251"/>
    </source>
</evidence>
<dbReference type="InterPro" id="IPR013189">
    <property type="entry name" value="Glyco_hydro_32_C"/>
</dbReference>
<evidence type="ECO:0000256" key="5">
    <source>
        <dbReference type="RuleBase" id="RU362110"/>
    </source>
</evidence>
<evidence type="ECO:0000256" key="2">
    <source>
        <dbReference type="ARBA" id="ARBA00022729"/>
    </source>
</evidence>
<gene>
    <name evidence="8" type="ORF">GCM10017771_72320</name>
</gene>
<dbReference type="InterPro" id="IPR013320">
    <property type="entry name" value="ConA-like_dom_sf"/>
</dbReference>
<reference evidence="8" key="2">
    <citation type="submission" date="2020-09" db="EMBL/GenBank/DDBJ databases">
        <authorList>
            <person name="Sun Q."/>
            <person name="Zhou Y."/>
        </authorList>
    </citation>
    <scope>NUCLEOTIDE SEQUENCE</scope>
    <source>
        <strain evidence="8">CGMCC 4.7403</strain>
    </source>
</reference>
<dbReference type="GO" id="GO:0004575">
    <property type="term" value="F:sucrose alpha-glucosidase activity"/>
    <property type="evidence" value="ECO:0007669"/>
    <property type="project" value="TreeGrafter"/>
</dbReference>
<keyword evidence="2" id="KW-0732">Signal</keyword>